<name>A0A9P7JHL9_9AGAM</name>
<sequence length="119" mass="13781">MFRPVLFRTLFVDGPMRVYITMDIIFLVSYHIRTPLPPVIFLFIMAILFRSHFSLGAPLYICTYSYSSFFAVEAQIYMFLSPSVPGYYQFLSFQAKSQVFNSELVPNSTMLRASGARLY</sequence>
<accession>A0A9P7JHL9</accession>
<keyword evidence="2" id="KW-1185">Reference proteome</keyword>
<dbReference type="EMBL" id="JABBWG010000005">
    <property type="protein sequence ID" value="KAG1822957.1"/>
    <property type="molecule type" value="Genomic_DNA"/>
</dbReference>
<organism evidence="1 2">
    <name type="scientific">Suillus subaureus</name>
    <dbReference type="NCBI Taxonomy" id="48587"/>
    <lineage>
        <taxon>Eukaryota</taxon>
        <taxon>Fungi</taxon>
        <taxon>Dikarya</taxon>
        <taxon>Basidiomycota</taxon>
        <taxon>Agaricomycotina</taxon>
        <taxon>Agaricomycetes</taxon>
        <taxon>Agaricomycetidae</taxon>
        <taxon>Boletales</taxon>
        <taxon>Suillineae</taxon>
        <taxon>Suillaceae</taxon>
        <taxon>Suillus</taxon>
    </lineage>
</organism>
<protein>
    <submittedName>
        <fullName evidence="1">Uncharacterized protein</fullName>
    </submittedName>
</protein>
<dbReference type="Proteomes" id="UP000807769">
    <property type="component" value="Unassembled WGS sequence"/>
</dbReference>
<proteinExistence type="predicted"/>
<evidence type="ECO:0000313" key="1">
    <source>
        <dbReference type="EMBL" id="KAG1822957.1"/>
    </source>
</evidence>
<evidence type="ECO:0000313" key="2">
    <source>
        <dbReference type="Proteomes" id="UP000807769"/>
    </source>
</evidence>
<comment type="caution">
    <text evidence="1">The sequence shown here is derived from an EMBL/GenBank/DDBJ whole genome shotgun (WGS) entry which is preliminary data.</text>
</comment>
<dbReference type="RefSeq" id="XP_041197363.1">
    <property type="nucleotide sequence ID" value="XM_041344181.1"/>
</dbReference>
<dbReference type="AlphaFoldDB" id="A0A9P7JHL9"/>
<reference evidence="1" key="1">
    <citation type="journal article" date="2020" name="New Phytol.">
        <title>Comparative genomics reveals dynamic genome evolution in host specialist ectomycorrhizal fungi.</title>
        <authorList>
            <person name="Lofgren L.A."/>
            <person name="Nguyen N.H."/>
            <person name="Vilgalys R."/>
            <person name="Ruytinx J."/>
            <person name="Liao H.L."/>
            <person name="Branco S."/>
            <person name="Kuo A."/>
            <person name="LaButti K."/>
            <person name="Lipzen A."/>
            <person name="Andreopoulos W."/>
            <person name="Pangilinan J."/>
            <person name="Riley R."/>
            <person name="Hundley H."/>
            <person name="Na H."/>
            <person name="Barry K."/>
            <person name="Grigoriev I.V."/>
            <person name="Stajich J.E."/>
            <person name="Kennedy P.G."/>
        </authorList>
    </citation>
    <scope>NUCLEOTIDE SEQUENCE</scope>
    <source>
        <strain evidence="1">MN1</strain>
    </source>
</reference>
<dbReference type="GeneID" id="64638197"/>
<gene>
    <name evidence="1" type="ORF">BJ212DRAFT_840549</name>
</gene>